<evidence type="ECO:0000313" key="3">
    <source>
        <dbReference type="Proteomes" id="UP000315103"/>
    </source>
</evidence>
<feature type="domain" description="Isochorismatase-like" evidence="1">
    <location>
        <begin position="1"/>
        <end position="170"/>
    </location>
</feature>
<sequence length="177" mass="20309">MLIAIDLQNDIFDKDGSGYAESTEAVRDGIESRIQEAIEENEPIIYTQNFYPEFEQESRSLESIRFDEAIFPQFRELLETHGDKYEKTFYGIPPEEARKIQKNYGDDVETNRKIEFIGAETNVCVLANIMIIQNIFPQADITLNKDLVASTSRELGEKTIDVLSNMNVFIIGNNEQQ</sequence>
<dbReference type="RefSeq" id="WP_145287819.1">
    <property type="nucleotide sequence ID" value="NZ_VMSJ01000002.1"/>
</dbReference>
<evidence type="ECO:0000259" key="1">
    <source>
        <dbReference type="Pfam" id="PF00857"/>
    </source>
</evidence>
<reference evidence="2 3" key="1">
    <citation type="submission" date="2019-07" db="EMBL/GenBank/DDBJ databases">
        <title>Salinicoccus cyprini sp. nov., isolated from gastro-intestinal tract of mirror carp, Cyprinus carpio var. specularis, collected from Gobind Sagar Reservoir, Himachal Pradesh, India.</title>
        <authorList>
            <person name="Talwar C."/>
            <person name="Singh A.K."/>
            <person name="Lal R."/>
            <person name="Negi R.K."/>
        </authorList>
    </citation>
    <scope>NUCLEOTIDE SEQUENCE [LARGE SCALE GENOMIC DNA]</scope>
    <source>
        <strain evidence="2 3">CT19</strain>
    </source>
</reference>
<dbReference type="Proteomes" id="UP000315103">
    <property type="component" value="Unassembled WGS sequence"/>
</dbReference>
<dbReference type="InterPro" id="IPR036380">
    <property type="entry name" value="Isochorismatase-like_sf"/>
</dbReference>
<name>A0A558AV68_9STAP</name>
<proteinExistence type="predicted"/>
<dbReference type="Pfam" id="PF00857">
    <property type="entry name" value="Isochorismatase"/>
    <property type="match status" value="1"/>
</dbReference>
<dbReference type="InterPro" id="IPR000868">
    <property type="entry name" value="Isochorismatase-like_dom"/>
</dbReference>
<comment type="caution">
    <text evidence="2">The sequence shown here is derived from an EMBL/GenBank/DDBJ whole genome shotgun (WGS) entry which is preliminary data.</text>
</comment>
<dbReference type="SUPFAM" id="SSF52499">
    <property type="entry name" value="Isochorismatase-like hydrolases"/>
    <property type="match status" value="1"/>
</dbReference>
<organism evidence="2 3">
    <name type="scientific">Salinicoccus cyprini</name>
    <dbReference type="NCBI Taxonomy" id="2493691"/>
    <lineage>
        <taxon>Bacteria</taxon>
        <taxon>Bacillati</taxon>
        <taxon>Bacillota</taxon>
        <taxon>Bacilli</taxon>
        <taxon>Bacillales</taxon>
        <taxon>Staphylococcaceae</taxon>
        <taxon>Salinicoccus</taxon>
    </lineage>
</organism>
<accession>A0A558AV68</accession>
<evidence type="ECO:0000313" key="2">
    <source>
        <dbReference type="EMBL" id="TVT28158.1"/>
    </source>
</evidence>
<dbReference type="EMBL" id="VMSJ01000002">
    <property type="protein sequence ID" value="TVT28158.1"/>
    <property type="molecule type" value="Genomic_DNA"/>
</dbReference>
<gene>
    <name evidence="2" type="ORF">FO441_07025</name>
</gene>
<dbReference type="Gene3D" id="3.40.50.850">
    <property type="entry name" value="Isochorismatase-like"/>
    <property type="match status" value="1"/>
</dbReference>
<dbReference type="OrthoDB" id="9796485at2"/>
<dbReference type="AlphaFoldDB" id="A0A558AV68"/>
<keyword evidence="3" id="KW-1185">Reference proteome</keyword>
<protein>
    <submittedName>
        <fullName evidence="2">Isochorismatase family protein</fullName>
    </submittedName>
</protein>